<dbReference type="Pfam" id="PF00459">
    <property type="entry name" value="Inositol_P"/>
    <property type="match status" value="1"/>
</dbReference>
<dbReference type="SUPFAM" id="SSF56655">
    <property type="entry name" value="Carbohydrate phosphatase"/>
    <property type="match status" value="1"/>
</dbReference>
<evidence type="ECO:0000256" key="2">
    <source>
        <dbReference type="ARBA" id="ARBA00001946"/>
    </source>
</evidence>
<feature type="binding site" evidence="6">
    <location>
        <position position="217"/>
    </location>
    <ligand>
        <name>Mg(2+)</name>
        <dbReference type="ChEBI" id="CHEBI:18420"/>
        <label>1</label>
        <note>catalytic</note>
    </ligand>
</feature>
<keyword evidence="5 6" id="KW-0460">Magnesium</keyword>
<evidence type="ECO:0000256" key="7">
    <source>
        <dbReference type="RuleBase" id="RU364068"/>
    </source>
</evidence>
<dbReference type="GO" id="GO:0007165">
    <property type="term" value="P:signal transduction"/>
    <property type="evidence" value="ECO:0007669"/>
    <property type="project" value="TreeGrafter"/>
</dbReference>
<dbReference type="InterPro" id="IPR033942">
    <property type="entry name" value="IMPase"/>
</dbReference>
<dbReference type="FunFam" id="3.40.190.80:FF:000020">
    <property type="entry name" value="Fructose-1,6-bisphosphatase/inositol-1-monophosphatase"/>
    <property type="match status" value="1"/>
</dbReference>
<organism evidence="8 9">
    <name type="scientific">Desulfoscipio geothermicus DSM 3669</name>
    <dbReference type="NCBI Taxonomy" id="1121426"/>
    <lineage>
        <taxon>Bacteria</taxon>
        <taxon>Bacillati</taxon>
        <taxon>Bacillota</taxon>
        <taxon>Clostridia</taxon>
        <taxon>Eubacteriales</taxon>
        <taxon>Desulfallaceae</taxon>
        <taxon>Desulfoscipio</taxon>
    </lineage>
</organism>
<dbReference type="GO" id="GO:0006020">
    <property type="term" value="P:inositol metabolic process"/>
    <property type="evidence" value="ECO:0007669"/>
    <property type="project" value="TreeGrafter"/>
</dbReference>
<accession>A0A1I6DI03</accession>
<dbReference type="InterPro" id="IPR022337">
    <property type="entry name" value="Inositol_monophosphatase_SuhB"/>
</dbReference>
<evidence type="ECO:0000256" key="5">
    <source>
        <dbReference type="ARBA" id="ARBA00022842"/>
    </source>
</evidence>
<comment type="similarity">
    <text evidence="7">Belongs to the inositol monophosphatase superfamily.</text>
</comment>
<keyword evidence="4 7" id="KW-0378">Hydrolase</keyword>
<feature type="binding site" evidence="6">
    <location>
        <position position="88"/>
    </location>
    <ligand>
        <name>Mg(2+)</name>
        <dbReference type="ChEBI" id="CHEBI:18420"/>
        <label>1</label>
        <note>catalytic</note>
    </ligand>
</feature>
<dbReference type="CDD" id="cd01639">
    <property type="entry name" value="IMPase"/>
    <property type="match status" value="1"/>
</dbReference>
<dbReference type="PRINTS" id="PR01959">
    <property type="entry name" value="SBIMPHPHTASE"/>
</dbReference>
<feature type="binding site" evidence="6">
    <location>
        <position position="69"/>
    </location>
    <ligand>
        <name>Mg(2+)</name>
        <dbReference type="ChEBI" id="CHEBI:18420"/>
        <label>1</label>
        <note>catalytic</note>
    </ligand>
</feature>
<dbReference type="Gene3D" id="3.30.540.10">
    <property type="entry name" value="Fructose-1,6-Bisphosphatase, subunit A, domain 1"/>
    <property type="match status" value="1"/>
</dbReference>
<dbReference type="Proteomes" id="UP000199584">
    <property type="component" value="Unassembled WGS sequence"/>
</dbReference>
<keyword evidence="3 6" id="KW-0479">Metal-binding</keyword>
<protein>
    <recommendedName>
        <fullName evidence="7">Inositol-1-monophosphatase</fullName>
        <ecNumber evidence="7">3.1.3.25</ecNumber>
    </recommendedName>
</protein>
<evidence type="ECO:0000256" key="3">
    <source>
        <dbReference type="ARBA" id="ARBA00022723"/>
    </source>
</evidence>
<dbReference type="EMBL" id="FOYM01000011">
    <property type="protein sequence ID" value="SFR05090.1"/>
    <property type="molecule type" value="Genomic_DNA"/>
</dbReference>
<comment type="cofactor">
    <cofactor evidence="2 6 7">
        <name>Mg(2+)</name>
        <dbReference type="ChEBI" id="CHEBI:18420"/>
    </cofactor>
</comment>
<comment type="catalytic activity">
    <reaction evidence="1 7">
        <text>a myo-inositol phosphate + H2O = myo-inositol + phosphate</text>
        <dbReference type="Rhea" id="RHEA:24056"/>
        <dbReference type="ChEBI" id="CHEBI:15377"/>
        <dbReference type="ChEBI" id="CHEBI:17268"/>
        <dbReference type="ChEBI" id="CHEBI:43474"/>
        <dbReference type="ChEBI" id="CHEBI:84139"/>
        <dbReference type="EC" id="3.1.3.25"/>
    </reaction>
</comment>
<feature type="binding site" evidence="6">
    <location>
        <position position="90"/>
    </location>
    <ligand>
        <name>Mg(2+)</name>
        <dbReference type="ChEBI" id="CHEBI:18420"/>
        <label>2</label>
    </ligand>
</feature>
<dbReference type="PROSITE" id="PS00630">
    <property type="entry name" value="IMP_2"/>
    <property type="match status" value="1"/>
</dbReference>
<dbReference type="InterPro" id="IPR020550">
    <property type="entry name" value="Inositol_monophosphatase_CS"/>
</dbReference>
<dbReference type="STRING" id="39060.SAMN05660706_11155"/>
<dbReference type="RefSeq" id="WP_092482990.1">
    <property type="nucleotide sequence ID" value="NZ_FOYM01000011.1"/>
</dbReference>
<dbReference type="Gene3D" id="3.40.190.80">
    <property type="match status" value="1"/>
</dbReference>
<dbReference type="EC" id="3.1.3.25" evidence="7"/>
<dbReference type="GO" id="GO:0046872">
    <property type="term" value="F:metal ion binding"/>
    <property type="evidence" value="ECO:0007669"/>
    <property type="project" value="UniProtKB-KW"/>
</dbReference>
<dbReference type="GO" id="GO:0008934">
    <property type="term" value="F:inositol monophosphate 1-phosphatase activity"/>
    <property type="evidence" value="ECO:0007669"/>
    <property type="project" value="InterPro"/>
</dbReference>
<dbReference type="InterPro" id="IPR000760">
    <property type="entry name" value="Inositol_monophosphatase-like"/>
</dbReference>
<feature type="binding site" evidence="6">
    <location>
        <position position="91"/>
    </location>
    <ligand>
        <name>Mg(2+)</name>
        <dbReference type="ChEBI" id="CHEBI:18420"/>
        <label>1</label>
        <note>catalytic</note>
    </ligand>
</feature>
<sequence>MHSYNAELALAVRAAREAGRLIREKINRHRVTETKSCLSDLVTEVDRLAEEVTLHMIRDRFPEHTVVGEEEQAGRAWETGKNLTWFVDPLDGTTNFVFGLPFCAVSIALAHRGRPVLGVIHDPFREETFTAVRGGGAHLNGAPVSVDRAICTLDRSLLVTGYPGNAAMRPRMHRVDYKEVIDRCSNLRALGSAALELAYVACGRLTGFWEVALRPWDVAAGMVLVEEAGGTVSDLAGQPLEMTEYVDIAASNGLIHREFLACLAWEDEK</sequence>
<evidence type="ECO:0000313" key="9">
    <source>
        <dbReference type="Proteomes" id="UP000199584"/>
    </source>
</evidence>
<name>A0A1I6DI03_9FIRM</name>
<dbReference type="OrthoDB" id="9772456at2"/>
<keyword evidence="9" id="KW-1185">Reference proteome</keyword>
<dbReference type="PANTHER" id="PTHR20854">
    <property type="entry name" value="INOSITOL MONOPHOSPHATASE"/>
    <property type="match status" value="1"/>
</dbReference>
<proteinExistence type="inferred from homology"/>
<dbReference type="PRINTS" id="PR00377">
    <property type="entry name" value="IMPHPHTASES"/>
</dbReference>
<dbReference type="GO" id="GO:0046854">
    <property type="term" value="P:phosphatidylinositol phosphate biosynthetic process"/>
    <property type="evidence" value="ECO:0007669"/>
    <property type="project" value="InterPro"/>
</dbReference>
<gene>
    <name evidence="8" type="ORF">SAMN05660706_11155</name>
</gene>
<dbReference type="PANTHER" id="PTHR20854:SF4">
    <property type="entry name" value="INOSITOL-1-MONOPHOSPHATASE-RELATED"/>
    <property type="match status" value="1"/>
</dbReference>
<evidence type="ECO:0000313" key="8">
    <source>
        <dbReference type="EMBL" id="SFR05090.1"/>
    </source>
</evidence>
<dbReference type="AlphaFoldDB" id="A0A1I6DI03"/>
<evidence type="ECO:0000256" key="4">
    <source>
        <dbReference type="ARBA" id="ARBA00022801"/>
    </source>
</evidence>
<dbReference type="FunFam" id="3.30.540.10:FF:000003">
    <property type="entry name" value="Inositol-1-monophosphatase"/>
    <property type="match status" value="1"/>
</dbReference>
<reference evidence="9" key="1">
    <citation type="submission" date="2016-10" db="EMBL/GenBank/DDBJ databases">
        <authorList>
            <person name="Varghese N."/>
            <person name="Submissions S."/>
        </authorList>
    </citation>
    <scope>NUCLEOTIDE SEQUENCE [LARGE SCALE GENOMIC DNA]</scope>
    <source>
        <strain evidence="9">DSM 3669</strain>
    </source>
</reference>
<evidence type="ECO:0000256" key="6">
    <source>
        <dbReference type="PIRSR" id="PIRSR600760-2"/>
    </source>
</evidence>
<evidence type="ECO:0000256" key="1">
    <source>
        <dbReference type="ARBA" id="ARBA00001033"/>
    </source>
</evidence>